<protein>
    <recommendedName>
        <fullName evidence="3">Transposase</fullName>
    </recommendedName>
</protein>
<sequence length="63" mass="6898">MQSITLAYVGDLHPFKGLNKSSVVKNVQVVDGADGLVLHKYSRLQDGRTAWSVFLQIARAARA</sequence>
<evidence type="ECO:0000313" key="1">
    <source>
        <dbReference type="EMBL" id="WHQ72926.1"/>
    </source>
</evidence>
<gene>
    <name evidence="1" type="ORF">KEC54_28075</name>
</gene>
<evidence type="ECO:0008006" key="3">
    <source>
        <dbReference type="Google" id="ProtNLM"/>
    </source>
</evidence>
<geneLocation type="plasmid" evidence="1 2">
    <name>pME152</name>
</geneLocation>
<dbReference type="Proteomes" id="UP001223720">
    <property type="component" value="Plasmid pME152"/>
</dbReference>
<proteinExistence type="predicted"/>
<keyword evidence="1" id="KW-0614">Plasmid</keyword>
<reference evidence="1" key="1">
    <citation type="journal article" date="2022" name="Biotechnol. Bioprocess Eng.">
        <title>Pan-genome Analysis Reveals Comparative Genomic Features of Central Metabolic Pathways in Methylorubrum extorquens.</title>
        <authorList>
            <person name="Lee G.M."/>
            <person name="Scott-Nevros Z.K."/>
            <person name="Lee S.-M."/>
            <person name="Kim D."/>
        </authorList>
    </citation>
    <scope>NUCLEOTIDE SEQUENCE</scope>
    <source>
        <strain evidence="1">ATCC 55366</strain>
        <plasmid evidence="1">pME152</plasmid>
    </source>
</reference>
<evidence type="ECO:0000313" key="2">
    <source>
        <dbReference type="Proteomes" id="UP001223720"/>
    </source>
</evidence>
<dbReference type="AlphaFoldDB" id="A0AAX3WR37"/>
<dbReference type="EMBL" id="CP073634">
    <property type="protein sequence ID" value="WHQ72926.1"/>
    <property type="molecule type" value="Genomic_DNA"/>
</dbReference>
<accession>A0AAX3WR37</accession>
<organism evidence="1 2">
    <name type="scientific">Methylorubrum extorquens</name>
    <name type="common">Methylobacterium dichloromethanicum</name>
    <name type="synonym">Methylobacterium extorquens</name>
    <dbReference type="NCBI Taxonomy" id="408"/>
    <lineage>
        <taxon>Bacteria</taxon>
        <taxon>Pseudomonadati</taxon>
        <taxon>Pseudomonadota</taxon>
        <taxon>Alphaproteobacteria</taxon>
        <taxon>Hyphomicrobiales</taxon>
        <taxon>Methylobacteriaceae</taxon>
        <taxon>Methylorubrum</taxon>
    </lineage>
</organism>
<name>A0AAX3WR37_METEX</name>
<dbReference type="RefSeq" id="WP_283536422.1">
    <property type="nucleotide sequence ID" value="NZ_CP073634.1"/>
</dbReference>